<dbReference type="NCBIfam" id="TIGR00152">
    <property type="entry name" value="dephospho-CoA kinase"/>
    <property type="match status" value="1"/>
</dbReference>
<dbReference type="InterPro" id="IPR001977">
    <property type="entry name" value="Depp_CoAkinase"/>
</dbReference>
<keyword evidence="2 5" id="KW-0547">Nucleotide-binding</keyword>
<dbReference type="Gene3D" id="3.40.50.300">
    <property type="entry name" value="P-loop containing nucleotide triphosphate hydrolases"/>
    <property type="match status" value="1"/>
</dbReference>
<evidence type="ECO:0000256" key="1">
    <source>
        <dbReference type="ARBA" id="ARBA00009018"/>
    </source>
</evidence>
<evidence type="ECO:0000256" key="3">
    <source>
        <dbReference type="ARBA" id="ARBA00022840"/>
    </source>
</evidence>
<sequence>MNATAPKNFRPLLIGLTGGIASGKSAVAELFAQLGAPVLDTDQIARDVVEPGTPTLARLVTEFGSDILDASGRLDRARMRTRVFADPEQRKRLEAITHPAIREELAARAQRAQGPYQIHVIPLLVESGRADLYDRVLLVDTSQEDQLKRLLARDGSSEEQARQILAAQASREDRLDAADDVIVNTGTLQDLHQFVQTLHRNYTVLSERINAQNL</sequence>
<protein>
    <recommendedName>
        <fullName evidence="5 6">Dephospho-CoA kinase</fullName>
        <ecNumber evidence="5 6">2.7.1.24</ecNumber>
    </recommendedName>
    <alternativeName>
        <fullName evidence="5">Dephosphocoenzyme A kinase</fullName>
    </alternativeName>
</protein>
<evidence type="ECO:0000313" key="8">
    <source>
        <dbReference type="Proteomes" id="UP001595904"/>
    </source>
</evidence>
<dbReference type="GO" id="GO:0004140">
    <property type="term" value="F:dephospho-CoA kinase activity"/>
    <property type="evidence" value="ECO:0007669"/>
    <property type="project" value="UniProtKB-EC"/>
</dbReference>
<keyword evidence="5 7" id="KW-0418">Kinase</keyword>
<dbReference type="EMBL" id="JBHSDU010000003">
    <property type="protein sequence ID" value="MFC4309482.1"/>
    <property type="molecule type" value="Genomic_DNA"/>
</dbReference>
<feature type="binding site" evidence="5">
    <location>
        <begin position="21"/>
        <end position="26"/>
    </location>
    <ligand>
        <name>ATP</name>
        <dbReference type="ChEBI" id="CHEBI:30616"/>
    </ligand>
</feature>
<dbReference type="RefSeq" id="WP_380596533.1">
    <property type="nucleotide sequence ID" value="NZ_JBHSDU010000003.1"/>
</dbReference>
<comment type="catalytic activity">
    <reaction evidence="5">
        <text>3'-dephospho-CoA + ATP = ADP + CoA + H(+)</text>
        <dbReference type="Rhea" id="RHEA:18245"/>
        <dbReference type="ChEBI" id="CHEBI:15378"/>
        <dbReference type="ChEBI" id="CHEBI:30616"/>
        <dbReference type="ChEBI" id="CHEBI:57287"/>
        <dbReference type="ChEBI" id="CHEBI:57328"/>
        <dbReference type="ChEBI" id="CHEBI:456216"/>
        <dbReference type="EC" id="2.7.1.24"/>
    </reaction>
</comment>
<dbReference type="InterPro" id="IPR027417">
    <property type="entry name" value="P-loop_NTPase"/>
</dbReference>
<reference evidence="8" key="1">
    <citation type="journal article" date="2019" name="Int. J. Syst. Evol. Microbiol.">
        <title>The Global Catalogue of Microorganisms (GCM) 10K type strain sequencing project: providing services to taxonomists for standard genome sequencing and annotation.</title>
        <authorList>
            <consortium name="The Broad Institute Genomics Platform"/>
            <consortium name="The Broad Institute Genome Sequencing Center for Infectious Disease"/>
            <person name="Wu L."/>
            <person name="Ma J."/>
        </authorList>
    </citation>
    <scope>NUCLEOTIDE SEQUENCE [LARGE SCALE GENOMIC DNA]</scope>
    <source>
        <strain evidence="8">CGMCC 1.10759</strain>
    </source>
</reference>
<keyword evidence="5" id="KW-0963">Cytoplasm</keyword>
<comment type="subcellular location">
    <subcellularLocation>
        <location evidence="5">Cytoplasm</location>
    </subcellularLocation>
</comment>
<dbReference type="EC" id="2.7.1.24" evidence="5 6"/>
<gene>
    <name evidence="5 7" type="primary">coaE</name>
    <name evidence="7" type="ORF">ACFPN2_10370</name>
</gene>
<keyword evidence="4 5" id="KW-0173">Coenzyme A biosynthesis</keyword>
<dbReference type="PANTHER" id="PTHR10695:SF46">
    <property type="entry name" value="BIFUNCTIONAL COENZYME A SYNTHASE-RELATED"/>
    <property type="match status" value="1"/>
</dbReference>
<keyword evidence="3 5" id="KW-0067">ATP-binding</keyword>
<accession>A0ABV8SR66</accession>
<comment type="caution">
    <text evidence="7">The sequence shown here is derived from an EMBL/GenBank/DDBJ whole genome shotgun (WGS) entry which is preliminary data.</text>
</comment>
<comment type="function">
    <text evidence="5">Catalyzes the phosphorylation of the 3'-hydroxyl group of dephosphocoenzyme A to form coenzyme A.</text>
</comment>
<dbReference type="Proteomes" id="UP001595904">
    <property type="component" value="Unassembled WGS sequence"/>
</dbReference>
<evidence type="ECO:0000256" key="5">
    <source>
        <dbReference type="HAMAP-Rule" id="MF_00376"/>
    </source>
</evidence>
<evidence type="ECO:0000256" key="2">
    <source>
        <dbReference type="ARBA" id="ARBA00022741"/>
    </source>
</evidence>
<keyword evidence="8" id="KW-1185">Reference proteome</keyword>
<organism evidence="7 8">
    <name type="scientific">Steroidobacter flavus</name>
    <dbReference type="NCBI Taxonomy" id="1842136"/>
    <lineage>
        <taxon>Bacteria</taxon>
        <taxon>Pseudomonadati</taxon>
        <taxon>Pseudomonadota</taxon>
        <taxon>Gammaproteobacteria</taxon>
        <taxon>Steroidobacterales</taxon>
        <taxon>Steroidobacteraceae</taxon>
        <taxon>Steroidobacter</taxon>
    </lineage>
</organism>
<comment type="pathway">
    <text evidence="5">Cofactor biosynthesis; coenzyme A biosynthesis; CoA from (R)-pantothenate: step 5/5.</text>
</comment>
<dbReference type="HAMAP" id="MF_00376">
    <property type="entry name" value="Dephospho_CoA_kinase"/>
    <property type="match status" value="1"/>
</dbReference>
<dbReference type="SUPFAM" id="SSF52540">
    <property type="entry name" value="P-loop containing nucleoside triphosphate hydrolases"/>
    <property type="match status" value="1"/>
</dbReference>
<evidence type="ECO:0000313" key="7">
    <source>
        <dbReference type="EMBL" id="MFC4309482.1"/>
    </source>
</evidence>
<name>A0ABV8SR66_9GAMM</name>
<dbReference type="PROSITE" id="PS51219">
    <property type="entry name" value="DPCK"/>
    <property type="match status" value="1"/>
</dbReference>
<evidence type="ECO:0000256" key="4">
    <source>
        <dbReference type="ARBA" id="ARBA00022993"/>
    </source>
</evidence>
<dbReference type="Pfam" id="PF01121">
    <property type="entry name" value="CoaE"/>
    <property type="match status" value="1"/>
</dbReference>
<dbReference type="CDD" id="cd02022">
    <property type="entry name" value="DPCK"/>
    <property type="match status" value="1"/>
</dbReference>
<evidence type="ECO:0000256" key="6">
    <source>
        <dbReference type="NCBIfam" id="TIGR00152"/>
    </source>
</evidence>
<keyword evidence="5 7" id="KW-0808">Transferase</keyword>
<proteinExistence type="inferred from homology"/>
<dbReference type="PANTHER" id="PTHR10695">
    <property type="entry name" value="DEPHOSPHO-COA KINASE-RELATED"/>
    <property type="match status" value="1"/>
</dbReference>
<comment type="similarity">
    <text evidence="1 5">Belongs to the CoaE family.</text>
</comment>